<dbReference type="PANTHER" id="PTHR37316">
    <property type="entry name" value="TEICHOIC ACID GLYCEROL-PHOSPHATE PRIMASE"/>
    <property type="match status" value="1"/>
</dbReference>
<reference evidence="9 10" key="1">
    <citation type="submission" date="2024-10" db="EMBL/GenBank/DDBJ databases">
        <title>The Natural Products Discovery Center: Release of the First 8490 Sequenced Strains for Exploring Actinobacteria Biosynthetic Diversity.</title>
        <authorList>
            <person name="Kalkreuter E."/>
            <person name="Kautsar S.A."/>
            <person name="Yang D."/>
            <person name="Bader C.D."/>
            <person name="Teijaro C.N."/>
            <person name="Fluegel L."/>
            <person name="Davis C.M."/>
            <person name="Simpson J.R."/>
            <person name="Lauterbach L."/>
            <person name="Steele A.D."/>
            <person name="Gui C."/>
            <person name="Meng S."/>
            <person name="Li G."/>
            <person name="Viehrig K."/>
            <person name="Ye F."/>
            <person name="Su P."/>
            <person name="Kiefer A.F."/>
            <person name="Nichols A."/>
            <person name="Cepeda A.J."/>
            <person name="Yan W."/>
            <person name="Fan B."/>
            <person name="Jiang Y."/>
            <person name="Adhikari A."/>
            <person name="Zheng C.-J."/>
            <person name="Schuster L."/>
            <person name="Cowan T.M."/>
            <person name="Smanski M.J."/>
            <person name="Chevrette M.G."/>
            <person name="De Carvalho L.P.S."/>
            <person name="Shen B."/>
        </authorList>
    </citation>
    <scope>NUCLEOTIDE SEQUENCE [LARGE SCALE GENOMIC DNA]</scope>
    <source>
        <strain evidence="9 10">NPDC001281</strain>
    </source>
</reference>
<evidence type="ECO:0000259" key="8">
    <source>
        <dbReference type="Pfam" id="PF00535"/>
    </source>
</evidence>
<proteinExistence type="inferred from homology"/>
<keyword evidence="3" id="KW-1003">Cell membrane</keyword>
<evidence type="ECO:0000256" key="3">
    <source>
        <dbReference type="ARBA" id="ARBA00022475"/>
    </source>
</evidence>
<evidence type="ECO:0000256" key="5">
    <source>
        <dbReference type="ARBA" id="ARBA00022944"/>
    </source>
</evidence>
<dbReference type="InterPro" id="IPR001173">
    <property type="entry name" value="Glyco_trans_2-like"/>
</dbReference>
<evidence type="ECO:0000256" key="6">
    <source>
        <dbReference type="ARBA" id="ARBA00023136"/>
    </source>
</evidence>
<comment type="caution">
    <text evidence="9">The sequence shown here is derived from an EMBL/GenBank/DDBJ whole genome shotgun (WGS) entry which is preliminary data.</text>
</comment>
<dbReference type="InterPro" id="IPR043149">
    <property type="entry name" value="TagF_N"/>
</dbReference>
<dbReference type="Proteomes" id="UP001602119">
    <property type="component" value="Unassembled WGS sequence"/>
</dbReference>
<dbReference type="PANTHER" id="PTHR37316:SF3">
    <property type="entry name" value="TEICHOIC ACID GLYCEROL-PHOSPHATE TRANSFERASE"/>
    <property type="match status" value="1"/>
</dbReference>
<evidence type="ECO:0000313" key="10">
    <source>
        <dbReference type="Proteomes" id="UP001602119"/>
    </source>
</evidence>
<evidence type="ECO:0000256" key="7">
    <source>
        <dbReference type="SAM" id="MobiDB-lite"/>
    </source>
</evidence>
<dbReference type="Gene3D" id="3.40.50.12580">
    <property type="match status" value="1"/>
</dbReference>
<organism evidence="9 10">
    <name type="scientific">Microtetraspora fusca</name>
    <dbReference type="NCBI Taxonomy" id="1997"/>
    <lineage>
        <taxon>Bacteria</taxon>
        <taxon>Bacillati</taxon>
        <taxon>Actinomycetota</taxon>
        <taxon>Actinomycetes</taxon>
        <taxon>Streptosporangiales</taxon>
        <taxon>Streptosporangiaceae</taxon>
        <taxon>Microtetraspora</taxon>
    </lineage>
</organism>
<sequence length="1203" mass="131776">MRTAPRLSVIVPFHDVEEHFTECLASLRAQTLTDVEYILVDDGSTDGGPAIAAAFAAADPRFTVVRGPNRGPGPAREAGIARASGDYLAFADGDDMVPPDAYRLMVETLDATGSDLACGAVTRIRRDGTVKARSVVPGFGATVSRTHVRAHRELIQDRHVVNKVFRRSFWDAHGFTFPEGPYEDAPVAIPAHVLSSATDVLADPVYLWRARPGSARDRRGDPERVARSLASAATVSAFLAEHARKLRRRHDQHIAETECPLLVEMLATARAGIARRLFDSARASLDAFHPAAAAGLPAIQRLQIHLVRTGMIKELAVVQRFARTEIDDHGLVRRGSTWYFDYPLLGDPRVPDETYEAGPELRAHAVVDDVRPAGERLRVTGHAYLRLVDSKLCDIEVWLESGDRRIPLKARGAERPDVTADSRQSAVSHDRSGFVADVDPAQVPEGTWTLRARVSTRGVERAERARGHRDAGERSFRIGDLHVSLTPQEGLVLTADMPERQVTGRDGAEASAPADGESAAPLITGVRWTEAHELVLSGEGGSRTDRVVLRLGDSGDSADSDERHEWPVEWSGSRFSATVGVTADGLPPRSGRWRVLLGDRPLTLAAELVAAPPEPHTTAVHRISVLPGPGGELRLLVRPALRPDERGRYALCRLRGARRHHRSRIREAVLFDSYGGGQYSCNPRAVCEELLRRDLDLDLVWATRDGQFTVPDGVRTVLYGSREHEEALGTARFVVANRRTQPSWYEKRPDQTFVQTWHGTPLKRLGHDVKGKPLASRDIYEGLDRYAAMWDLLLSPNPFSTPILRGAFGYDGEVLESGYPRNDVLLRPGHAERVRRALGVPDGTRIVLYAPTWRDDEHARRGRIGLALDAERVARALGEDTVLLVRAHYLMAGRVATPPPLSYAEGASDVGVVGGTARGRGIVEAGSAALGGRAFDVSRFPDMADLLAVTDVLVTDYSSAMFDFACTGRPMVFFGYDLERYRDQVRGFYFDFEKEAPGPIVRSSDGVVDAVRAALGADAPQAGGDRAQLGAHGARPAHGEPGAHGTRPSVHGEAGGGRGAQPSAHGIPGGGHGRHRVDPVESPDGGRHRRREEPWLPPPYGDENRHQDENPHRGENVYRGENPHRGENVYRGENPPGNESPYGRENPYTDQNLCGNQYGDRDLYGDRHGRAPAGYRDFAVRFCPYDDGQASQRVVDRMLLEPR</sequence>
<keyword evidence="10" id="KW-1185">Reference proteome</keyword>
<dbReference type="EMBL" id="JBIAXI010000005">
    <property type="protein sequence ID" value="MFF4773109.1"/>
    <property type="molecule type" value="Genomic_DNA"/>
</dbReference>
<feature type="region of interest" description="Disordered" evidence="7">
    <location>
        <begin position="1019"/>
        <end position="1171"/>
    </location>
</feature>
<comment type="subcellular location">
    <subcellularLocation>
        <location evidence="1">Cell membrane</location>
        <topology evidence="1">Peripheral membrane protein</topology>
    </subcellularLocation>
</comment>
<gene>
    <name evidence="9" type="ORF">ACFY05_09655</name>
</gene>
<keyword evidence="4" id="KW-0808">Transferase</keyword>
<evidence type="ECO:0000256" key="1">
    <source>
        <dbReference type="ARBA" id="ARBA00004202"/>
    </source>
</evidence>
<dbReference type="InterPro" id="IPR007554">
    <property type="entry name" value="Glycerophosphate_synth"/>
</dbReference>
<dbReference type="Gene3D" id="3.40.50.11820">
    <property type="match status" value="1"/>
</dbReference>
<dbReference type="Pfam" id="PF04464">
    <property type="entry name" value="Glyphos_transf"/>
    <property type="match status" value="2"/>
</dbReference>
<feature type="compositionally biased region" description="Basic and acidic residues" evidence="7">
    <location>
        <begin position="1102"/>
        <end position="1130"/>
    </location>
</feature>
<dbReference type="Pfam" id="PF00535">
    <property type="entry name" value="Glycos_transf_2"/>
    <property type="match status" value="1"/>
</dbReference>
<dbReference type="InterPro" id="IPR043148">
    <property type="entry name" value="TagF_C"/>
</dbReference>
<protein>
    <submittedName>
        <fullName evidence="9">CDP-glycerol glycerophosphotransferase family protein</fullName>
    </submittedName>
</protein>
<keyword evidence="6" id="KW-0472">Membrane</keyword>
<feature type="compositionally biased region" description="Basic and acidic residues" evidence="7">
    <location>
        <begin position="1159"/>
        <end position="1169"/>
    </location>
</feature>
<dbReference type="CDD" id="cd00761">
    <property type="entry name" value="Glyco_tranf_GTA_type"/>
    <property type="match status" value="1"/>
</dbReference>
<name>A0ABW6V5E7_MICFU</name>
<dbReference type="SUPFAM" id="SSF53756">
    <property type="entry name" value="UDP-Glycosyltransferase/glycogen phosphorylase"/>
    <property type="match status" value="1"/>
</dbReference>
<evidence type="ECO:0000256" key="4">
    <source>
        <dbReference type="ARBA" id="ARBA00022679"/>
    </source>
</evidence>
<keyword evidence="5" id="KW-0777">Teichoic acid biosynthesis</keyword>
<feature type="domain" description="Glycosyltransferase 2-like" evidence="8">
    <location>
        <begin position="8"/>
        <end position="168"/>
    </location>
</feature>
<evidence type="ECO:0000256" key="2">
    <source>
        <dbReference type="ARBA" id="ARBA00010488"/>
    </source>
</evidence>
<dbReference type="RefSeq" id="WP_387341563.1">
    <property type="nucleotide sequence ID" value="NZ_JBIAXI010000005.1"/>
</dbReference>
<comment type="similarity">
    <text evidence="2">Belongs to the CDP-glycerol glycerophosphotransferase family.</text>
</comment>
<dbReference type="Gene3D" id="3.90.550.10">
    <property type="entry name" value="Spore Coat Polysaccharide Biosynthesis Protein SpsA, Chain A"/>
    <property type="match status" value="1"/>
</dbReference>
<dbReference type="InterPro" id="IPR029044">
    <property type="entry name" value="Nucleotide-diphossugar_trans"/>
</dbReference>
<dbReference type="SUPFAM" id="SSF53448">
    <property type="entry name" value="Nucleotide-diphospho-sugar transferases"/>
    <property type="match status" value="1"/>
</dbReference>
<evidence type="ECO:0000313" key="9">
    <source>
        <dbReference type="EMBL" id="MFF4773109.1"/>
    </source>
</evidence>
<dbReference type="InterPro" id="IPR051612">
    <property type="entry name" value="Teichoic_Acid_Biosynth"/>
</dbReference>
<accession>A0ABW6V5E7</accession>